<name>Q6D2G4_PECAS</name>
<dbReference type="eggNOG" id="ENOG502ZRIZ">
    <property type="taxonomic scope" value="Bacteria"/>
</dbReference>
<evidence type="ECO:0000313" key="1">
    <source>
        <dbReference type="EMBL" id="CAG76030.1"/>
    </source>
</evidence>
<dbReference type="Proteomes" id="UP000007966">
    <property type="component" value="Chromosome"/>
</dbReference>
<accession>Q6D2G4</accession>
<protein>
    <submittedName>
        <fullName evidence="1">Uncharacterized protein</fullName>
    </submittedName>
</protein>
<keyword evidence="2" id="KW-1185">Reference proteome</keyword>
<dbReference type="EMBL" id="BX950851">
    <property type="protein sequence ID" value="CAG76030.1"/>
    <property type="molecule type" value="Genomic_DNA"/>
</dbReference>
<organism evidence="1 2">
    <name type="scientific">Pectobacterium atrosepticum (strain SCRI 1043 / ATCC BAA-672)</name>
    <name type="common">Erwinia carotovora subsp. atroseptica</name>
    <dbReference type="NCBI Taxonomy" id="218491"/>
    <lineage>
        <taxon>Bacteria</taxon>
        <taxon>Pseudomonadati</taxon>
        <taxon>Pseudomonadota</taxon>
        <taxon>Gammaproteobacteria</taxon>
        <taxon>Enterobacterales</taxon>
        <taxon>Pectobacteriaceae</taxon>
        <taxon>Pectobacterium</taxon>
    </lineage>
</organism>
<dbReference type="HOGENOM" id="CLU_1881290_0_0_6"/>
<sequence>MCNCKELPTSVAEIEHWGHGFHFPNALTHNRHFETLDSEYFEPQLDYSEFMYRCTECGQAWYIECTPEASPSSLFALKVRDTESLPSDKEVKSAKEHLCILAHGGFDSEKCRMAGCQNDKLLGRELCYLHLSFP</sequence>
<reference evidence="1" key="1">
    <citation type="submission" date="2004-02" db="EMBL/GenBank/DDBJ databases">
        <title>The genome sequence of the enterobacterial phytopathogen Erwinia carotovora subsp. atroseptica SCRI1043 and functional genomic identification of novel virulence factors.</title>
        <authorList>
            <person name="Bell K.S."/>
            <person name="Sebaihia M."/>
            <person name="Pritchard L."/>
            <person name="Holden M."/>
            <person name="Hyman L.J."/>
            <person name="Holeva M.C."/>
            <person name="Thomson N.R."/>
            <person name="Bentley S.D."/>
            <person name="Churcher C."/>
            <person name="Mungall K."/>
            <person name="Atkin R."/>
            <person name="Bason N."/>
            <person name="Brooks K."/>
            <person name="Chillingworth T."/>
            <person name="Clark K."/>
            <person name="Doggett J."/>
            <person name="Fraser A."/>
            <person name="Hance Z."/>
            <person name="Hauser H."/>
            <person name="Jagels K."/>
            <person name="Moule S."/>
            <person name="Norbertczak H."/>
            <person name="Ormond D."/>
            <person name="Price C."/>
            <person name="Quail M.A."/>
            <person name="Sanders M."/>
            <person name="Walker D."/>
            <person name="Whitehead S."/>
            <person name="Salmond G.P.C."/>
            <person name="Birch P.R.J."/>
            <person name="Barrell B.G."/>
            <person name="Parkhill J."/>
            <person name="Toth I.K."/>
        </authorList>
    </citation>
    <scope>NUCLEOTIDE SEQUENCE</scope>
    <source>
        <strain evidence="1">SCRI1043</strain>
    </source>
</reference>
<dbReference type="KEGG" id="eca:ECA3131"/>
<dbReference type="AlphaFoldDB" id="Q6D2G4"/>
<evidence type="ECO:0000313" key="2">
    <source>
        <dbReference type="Proteomes" id="UP000007966"/>
    </source>
</evidence>
<gene>
    <name evidence="1" type="ordered locus">ECA3131</name>
</gene>
<proteinExistence type="predicted"/>